<evidence type="ECO:0000259" key="8">
    <source>
        <dbReference type="Pfam" id="PF14823"/>
    </source>
</evidence>
<reference evidence="10 11" key="1">
    <citation type="journal article" date="2018" name="Evol. Lett.">
        <title>Horizontal gene cluster transfer increased hallucinogenic mushroom diversity.</title>
        <authorList>
            <person name="Reynolds H.T."/>
            <person name="Vijayakumar V."/>
            <person name="Gluck-Thaler E."/>
            <person name="Korotkin H.B."/>
            <person name="Matheny P.B."/>
            <person name="Slot J.C."/>
        </authorList>
    </citation>
    <scope>NUCLEOTIDE SEQUENCE [LARGE SCALE GENOMIC DNA]</scope>
    <source>
        <strain evidence="10 11">2631</strain>
    </source>
</reference>
<dbReference type="EMBL" id="NHYD01003438">
    <property type="protein sequence ID" value="PPQ77516.1"/>
    <property type="molecule type" value="Genomic_DNA"/>
</dbReference>
<comment type="caution">
    <text evidence="10">The sequence shown here is derived from an EMBL/GenBank/DDBJ whole genome shotgun (WGS) entry which is preliminary data.</text>
</comment>
<dbReference type="UniPathway" id="UPA00262">
    <property type="reaction ID" value="UER00222"/>
</dbReference>
<dbReference type="Pfam" id="PF14824">
    <property type="entry name" value="Sirohm_synth_M"/>
    <property type="match status" value="1"/>
</dbReference>
<dbReference type="InParanoid" id="A0A409WG73"/>
<evidence type="ECO:0000313" key="11">
    <source>
        <dbReference type="Proteomes" id="UP000283269"/>
    </source>
</evidence>
<protein>
    <recommendedName>
        <fullName evidence="2">precorrin-2 dehydrogenase</fullName>
        <ecNumber evidence="2">1.3.1.76</ecNumber>
    </recommendedName>
</protein>
<comment type="catalytic activity">
    <reaction evidence="6">
        <text>precorrin-2 + NAD(+) = sirohydrochlorin + NADH + 2 H(+)</text>
        <dbReference type="Rhea" id="RHEA:15613"/>
        <dbReference type="ChEBI" id="CHEBI:15378"/>
        <dbReference type="ChEBI" id="CHEBI:57540"/>
        <dbReference type="ChEBI" id="CHEBI:57945"/>
        <dbReference type="ChEBI" id="CHEBI:58351"/>
        <dbReference type="ChEBI" id="CHEBI:58827"/>
        <dbReference type="EC" id="1.3.1.76"/>
    </reaction>
</comment>
<keyword evidence="5" id="KW-0627">Porphyrin biosynthesis</keyword>
<evidence type="ECO:0000256" key="7">
    <source>
        <dbReference type="SAM" id="Phobius"/>
    </source>
</evidence>
<dbReference type="InterPro" id="IPR028162">
    <property type="entry name" value="Met8_C"/>
</dbReference>
<dbReference type="AlphaFoldDB" id="A0A409WG73"/>
<evidence type="ECO:0000256" key="5">
    <source>
        <dbReference type="ARBA" id="ARBA00023244"/>
    </source>
</evidence>
<feature type="transmembrane region" description="Helical" evidence="7">
    <location>
        <begin position="273"/>
        <end position="296"/>
    </location>
</feature>
<dbReference type="STRING" id="93625.A0A409WG73"/>
<evidence type="ECO:0000256" key="6">
    <source>
        <dbReference type="ARBA" id="ARBA00047561"/>
    </source>
</evidence>
<keyword evidence="7" id="KW-1133">Transmembrane helix</keyword>
<dbReference type="GO" id="GO:0043115">
    <property type="term" value="F:precorrin-2 dehydrogenase activity"/>
    <property type="evidence" value="ECO:0007669"/>
    <property type="project" value="UniProtKB-EC"/>
</dbReference>
<dbReference type="SUPFAM" id="SSF75615">
    <property type="entry name" value="Siroheme synthase middle domains-like"/>
    <property type="match status" value="1"/>
</dbReference>
<evidence type="ECO:0000256" key="2">
    <source>
        <dbReference type="ARBA" id="ARBA00012400"/>
    </source>
</evidence>
<evidence type="ECO:0000256" key="1">
    <source>
        <dbReference type="ARBA" id="ARBA00005010"/>
    </source>
</evidence>
<name>A0A409WG73_PSICY</name>
<gene>
    <name evidence="10" type="ORF">CVT25_011314</name>
</gene>
<dbReference type="InterPro" id="IPR028161">
    <property type="entry name" value="Met8-like"/>
</dbReference>
<dbReference type="InterPro" id="IPR006367">
    <property type="entry name" value="Sirohaem_synthase_N"/>
</dbReference>
<keyword evidence="4" id="KW-0520">NAD</keyword>
<dbReference type="EC" id="1.3.1.76" evidence="2"/>
<feature type="domain" description="Siroheme synthase central" evidence="9">
    <location>
        <begin position="136"/>
        <end position="161"/>
    </location>
</feature>
<evidence type="ECO:0000256" key="3">
    <source>
        <dbReference type="ARBA" id="ARBA00023002"/>
    </source>
</evidence>
<dbReference type="FunCoup" id="A0A409WG73">
    <property type="interactions" value="99"/>
</dbReference>
<dbReference type="InterPro" id="IPR028281">
    <property type="entry name" value="Sirohaem_synthase_central"/>
</dbReference>
<dbReference type="Gene3D" id="3.30.160.110">
    <property type="entry name" value="Siroheme synthase, domain 2"/>
    <property type="match status" value="1"/>
</dbReference>
<evidence type="ECO:0000256" key="4">
    <source>
        <dbReference type="ARBA" id="ARBA00023027"/>
    </source>
</evidence>
<dbReference type="InterPro" id="IPR036291">
    <property type="entry name" value="NAD(P)-bd_dom_sf"/>
</dbReference>
<evidence type="ECO:0000313" key="10">
    <source>
        <dbReference type="EMBL" id="PPQ77516.1"/>
    </source>
</evidence>
<dbReference type="NCBIfam" id="TIGR01470">
    <property type="entry name" value="cysG_Nterm"/>
    <property type="match status" value="1"/>
</dbReference>
<proteinExistence type="predicted"/>
<keyword evidence="3" id="KW-0560">Oxidoreductase</keyword>
<dbReference type="Gene3D" id="3.40.50.720">
    <property type="entry name" value="NAD(P)-binding Rossmann-like Domain"/>
    <property type="match status" value="1"/>
</dbReference>
<dbReference type="PANTHER" id="PTHR35330">
    <property type="entry name" value="SIROHEME BIOSYNTHESIS PROTEIN MET8"/>
    <property type="match status" value="1"/>
</dbReference>
<sequence>MDENDIRIKKLGGGSLLIAWQLRDKNVLIVGGGEVASQRIESILTADAHITVLSPQKGLHPRTQRFIELRKDRITYYDRPYSGPEELDSMDMVLTALDDNELSRSIVELSRERRIPVNAADIPDLCDFYFGAQIRDGPLQIMISTNGNGPRMASIIKTRLQKGLSGLEGEAIIKVGQLRNKLKEREPGVGGQIGRDRMKWMSGLCNQWEMEDFTLLDEAMMEKVLDEGWEQDGRVPKVEEIGIRTSRKSTSGSFGQPSNYNVFKRVENASSIAIAPTTFAFVAGAAVASLVLIRFLKR</sequence>
<evidence type="ECO:0000259" key="9">
    <source>
        <dbReference type="Pfam" id="PF14824"/>
    </source>
</evidence>
<organism evidence="10 11">
    <name type="scientific">Psilocybe cyanescens</name>
    <dbReference type="NCBI Taxonomy" id="93625"/>
    <lineage>
        <taxon>Eukaryota</taxon>
        <taxon>Fungi</taxon>
        <taxon>Dikarya</taxon>
        <taxon>Basidiomycota</taxon>
        <taxon>Agaricomycotina</taxon>
        <taxon>Agaricomycetes</taxon>
        <taxon>Agaricomycetidae</taxon>
        <taxon>Agaricales</taxon>
        <taxon>Agaricineae</taxon>
        <taxon>Strophariaceae</taxon>
        <taxon>Psilocybe</taxon>
    </lineage>
</organism>
<keyword evidence="11" id="KW-1185">Reference proteome</keyword>
<dbReference type="GO" id="GO:0004325">
    <property type="term" value="F:ferrochelatase activity"/>
    <property type="evidence" value="ECO:0007669"/>
    <property type="project" value="InterPro"/>
</dbReference>
<accession>A0A409WG73</accession>
<dbReference type="GO" id="GO:0019354">
    <property type="term" value="P:siroheme biosynthetic process"/>
    <property type="evidence" value="ECO:0007669"/>
    <property type="project" value="UniProtKB-UniPathway"/>
</dbReference>
<dbReference type="Pfam" id="PF14823">
    <property type="entry name" value="Sirohm_synth_C"/>
    <property type="match status" value="1"/>
</dbReference>
<keyword evidence="7" id="KW-0812">Transmembrane</keyword>
<feature type="domain" description="Siroheme biosynthesis protein Met8 C-terminal" evidence="8">
    <location>
        <begin position="169"/>
        <end position="232"/>
    </location>
</feature>
<dbReference type="SUPFAM" id="SSF51735">
    <property type="entry name" value="NAD(P)-binding Rossmann-fold domains"/>
    <property type="match status" value="1"/>
</dbReference>
<keyword evidence="7" id="KW-0472">Membrane</keyword>
<dbReference type="OrthoDB" id="1721126at2759"/>
<dbReference type="Proteomes" id="UP000283269">
    <property type="component" value="Unassembled WGS sequence"/>
</dbReference>
<comment type="pathway">
    <text evidence="1">Porphyrin-containing compound metabolism; siroheme biosynthesis; sirohydrochlorin from precorrin-2: step 1/1.</text>
</comment>
<dbReference type="PANTHER" id="PTHR35330:SF1">
    <property type="entry name" value="SIROHEME BIOSYNTHESIS PROTEIN MET8"/>
    <property type="match status" value="1"/>
</dbReference>
<dbReference type="Pfam" id="PF13241">
    <property type="entry name" value="NAD_binding_7"/>
    <property type="match status" value="1"/>
</dbReference>